<gene>
    <name evidence="2" type="ORF">GCM10010361_01610</name>
</gene>
<accession>A0ABP3J4K3</accession>
<keyword evidence="3" id="KW-1185">Reference proteome</keyword>
<feature type="region of interest" description="Disordered" evidence="1">
    <location>
        <begin position="1"/>
        <end position="59"/>
    </location>
</feature>
<name>A0ABP3J4K3_9ACTN</name>
<reference evidence="3" key="1">
    <citation type="journal article" date="2019" name="Int. J. Syst. Evol. Microbiol.">
        <title>The Global Catalogue of Microorganisms (GCM) 10K type strain sequencing project: providing services to taxonomists for standard genome sequencing and annotation.</title>
        <authorList>
            <consortium name="The Broad Institute Genomics Platform"/>
            <consortium name="The Broad Institute Genome Sequencing Center for Infectious Disease"/>
            <person name="Wu L."/>
            <person name="Ma J."/>
        </authorList>
    </citation>
    <scope>NUCLEOTIDE SEQUENCE [LARGE SCALE GENOMIC DNA]</scope>
    <source>
        <strain evidence="3">JCM 4805</strain>
    </source>
</reference>
<evidence type="ECO:0000313" key="3">
    <source>
        <dbReference type="Proteomes" id="UP001500909"/>
    </source>
</evidence>
<feature type="compositionally biased region" description="Basic and acidic residues" evidence="1">
    <location>
        <begin position="30"/>
        <end position="53"/>
    </location>
</feature>
<feature type="compositionally biased region" description="Basic and acidic residues" evidence="1">
    <location>
        <begin position="1"/>
        <end position="19"/>
    </location>
</feature>
<sequence length="71" mass="8080">MEHRDITAHHNTADRDASAARRTRFGALPERVRFEDMVEERPAAPRDPARDNYDPEGSWRSFSCLAADLAP</sequence>
<evidence type="ECO:0000256" key="1">
    <source>
        <dbReference type="SAM" id="MobiDB-lite"/>
    </source>
</evidence>
<dbReference type="RefSeq" id="WP_346092242.1">
    <property type="nucleotide sequence ID" value="NZ_BAAABY010000002.1"/>
</dbReference>
<comment type="caution">
    <text evidence="2">The sequence shown here is derived from an EMBL/GenBank/DDBJ whole genome shotgun (WGS) entry which is preliminary data.</text>
</comment>
<evidence type="ECO:0000313" key="2">
    <source>
        <dbReference type="EMBL" id="GAA0441316.1"/>
    </source>
</evidence>
<dbReference type="Proteomes" id="UP001500909">
    <property type="component" value="Unassembled WGS sequence"/>
</dbReference>
<proteinExistence type="predicted"/>
<protein>
    <submittedName>
        <fullName evidence="2">Uncharacterized protein</fullName>
    </submittedName>
</protein>
<organism evidence="2 3">
    <name type="scientific">Streptomyces olivaceiscleroticus</name>
    <dbReference type="NCBI Taxonomy" id="68245"/>
    <lineage>
        <taxon>Bacteria</taxon>
        <taxon>Bacillati</taxon>
        <taxon>Actinomycetota</taxon>
        <taxon>Actinomycetes</taxon>
        <taxon>Kitasatosporales</taxon>
        <taxon>Streptomycetaceae</taxon>
        <taxon>Streptomyces</taxon>
    </lineage>
</organism>
<dbReference type="EMBL" id="BAAABY010000002">
    <property type="protein sequence ID" value="GAA0441316.1"/>
    <property type="molecule type" value="Genomic_DNA"/>
</dbReference>